<dbReference type="AlphaFoldDB" id="A0A5U0QT86"/>
<protein>
    <submittedName>
        <fullName evidence="1">Uncharacterized protein</fullName>
    </submittedName>
</protein>
<organism evidence="1">
    <name type="scientific">Salmonella enterica</name>
    <name type="common">Salmonella choleraesuis</name>
    <dbReference type="NCBI Taxonomy" id="28901"/>
    <lineage>
        <taxon>Bacteria</taxon>
        <taxon>Pseudomonadati</taxon>
        <taxon>Pseudomonadota</taxon>
        <taxon>Gammaproteobacteria</taxon>
        <taxon>Enterobacterales</taxon>
        <taxon>Enterobacteriaceae</taxon>
        <taxon>Salmonella</taxon>
    </lineage>
</organism>
<evidence type="ECO:0000313" key="1">
    <source>
        <dbReference type="EMBL" id="EBO4966600.1"/>
    </source>
</evidence>
<accession>A0A5U0QT86</accession>
<name>A0A5U0QT86_SALER</name>
<comment type="caution">
    <text evidence="1">The sequence shown here is derived from an EMBL/GenBank/DDBJ whole genome shotgun (WGS) entry which is preliminary data.</text>
</comment>
<proteinExistence type="predicted"/>
<sequence length="252" mass="28703">MNESPVIFCREWVVTVALTAYLAPVYSRPVTAVYGVSQLVCLLEEHPHTPVVLGLRPHEHVADLYRLQPLLAGRAVLFVGRCFYWTDYSLAEWLGLEQYEFCSWDTIQDPFSRRMELRRFRQQQPAGENDDNVAVPGVDIFIPSLSAMTEKQILERANRWLYRELSACGLTGNEIRVLSLMAEGEKGDMPSRVRSLYKNNGLYRLGMTKHLINLYRGVKIRPELQTGLPLQAEESGTSGTANILPFRQEAGW</sequence>
<dbReference type="EMBL" id="AAGIRW010000085">
    <property type="protein sequence ID" value="EBO4966600.1"/>
    <property type="molecule type" value="Genomic_DNA"/>
</dbReference>
<gene>
    <name evidence="1" type="ORF">DO374_18885</name>
</gene>
<reference evidence="1" key="1">
    <citation type="submission" date="2018-06" db="EMBL/GenBank/DDBJ databases">
        <authorList>
            <consortium name="PulseNet: The National Subtyping Network for Foodborne Disease Surveillance"/>
            <person name="Tarr C.L."/>
            <person name="Trees E."/>
            <person name="Katz L.S."/>
            <person name="Carleton-Romer H.A."/>
            <person name="Stroika S."/>
            <person name="Kucerova Z."/>
            <person name="Roache K.F."/>
            <person name="Sabol A.L."/>
            <person name="Besser J."/>
            <person name="Gerner-Smidt P."/>
        </authorList>
    </citation>
    <scope>NUCLEOTIDE SEQUENCE</scope>
    <source>
        <strain evidence="1">PNUSAS037973</strain>
    </source>
</reference>